<gene>
    <name evidence="1" type="ORF">GCM10017591_17850</name>
</gene>
<keyword evidence="2" id="KW-1185">Reference proteome</keyword>
<protein>
    <submittedName>
        <fullName evidence="1">Uncharacterized protein</fullName>
    </submittedName>
</protein>
<comment type="caution">
    <text evidence="1">The sequence shown here is derived from an EMBL/GenBank/DDBJ whole genome shotgun (WGS) entry which is preliminary data.</text>
</comment>
<dbReference type="RefSeq" id="WP_204963809.1">
    <property type="nucleotide sequence ID" value="NZ_BAAAUR010000001.1"/>
</dbReference>
<dbReference type="EMBL" id="BSER01000009">
    <property type="protein sequence ID" value="GLJ95722.1"/>
    <property type="molecule type" value="Genomic_DNA"/>
</dbReference>
<sequence length="193" mass="21262">MAADLFERFRTRHEIRAITVDAIREITALEWTRIEARSEIPNAPGVYVWATREAPHAVVYIGSASSAVGLSDRVGEEIGWRNDHGIEVGKDALRDEPASMVVLARAPFVRVAFEDDLIVFVAETAQPQWSLDKTAVALPETPEQWEGFLTACAHIVSGRRASIGGGAWNQKATTVAEQMFPAAWARLHDLKSV</sequence>
<dbReference type="Proteomes" id="UP001142291">
    <property type="component" value="Unassembled WGS sequence"/>
</dbReference>
<name>A0A9W6HM52_9MICO</name>
<dbReference type="AlphaFoldDB" id="A0A9W6HM52"/>
<accession>A0A9W6HM52</accession>
<evidence type="ECO:0000313" key="1">
    <source>
        <dbReference type="EMBL" id="GLJ95722.1"/>
    </source>
</evidence>
<proteinExistence type="predicted"/>
<reference evidence="1" key="1">
    <citation type="journal article" date="2014" name="Int. J. Syst. Evol. Microbiol.">
        <title>Complete genome sequence of Corynebacterium casei LMG S-19264T (=DSM 44701T), isolated from a smear-ripened cheese.</title>
        <authorList>
            <consortium name="US DOE Joint Genome Institute (JGI-PGF)"/>
            <person name="Walter F."/>
            <person name="Albersmeier A."/>
            <person name="Kalinowski J."/>
            <person name="Ruckert C."/>
        </authorList>
    </citation>
    <scope>NUCLEOTIDE SEQUENCE</scope>
    <source>
        <strain evidence="1">VKM Ac-1940</strain>
    </source>
</reference>
<evidence type="ECO:0000313" key="2">
    <source>
        <dbReference type="Proteomes" id="UP001142291"/>
    </source>
</evidence>
<organism evidence="1 2">
    <name type="scientific">Microbacterium dextranolyticum</name>
    <dbReference type="NCBI Taxonomy" id="36806"/>
    <lineage>
        <taxon>Bacteria</taxon>
        <taxon>Bacillati</taxon>
        <taxon>Actinomycetota</taxon>
        <taxon>Actinomycetes</taxon>
        <taxon>Micrococcales</taxon>
        <taxon>Microbacteriaceae</taxon>
        <taxon>Microbacterium</taxon>
    </lineage>
</organism>
<reference evidence="1" key="2">
    <citation type="submission" date="2023-01" db="EMBL/GenBank/DDBJ databases">
        <authorList>
            <person name="Sun Q."/>
            <person name="Evtushenko L."/>
        </authorList>
    </citation>
    <scope>NUCLEOTIDE SEQUENCE</scope>
    <source>
        <strain evidence="1">VKM Ac-1940</strain>
    </source>
</reference>